<dbReference type="Gene3D" id="3.40.50.150">
    <property type="entry name" value="Vaccinia Virus protein VP39"/>
    <property type="match status" value="1"/>
</dbReference>
<dbReference type="SMART" id="SM00487">
    <property type="entry name" value="DEXDc"/>
    <property type="match status" value="1"/>
</dbReference>
<feature type="coiled-coil region" evidence="3">
    <location>
        <begin position="1631"/>
        <end position="1689"/>
    </location>
</feature>
<keyword evidence="5" id="KW-0347">Helicase</keyword>
<dbReference type="SUPFAM" id="SSF52540">
    <property type="entry name" value="P-loop containing nucleoside triphosphate hydrolases"/>
    <property type="match status" value="2"/>
</dbReference>
<keyword evidence="5" id="KW-0547">Nucleotide-binding</keyword>
<dbReference type="SUPFAM" id="SSF53335">
    <property type="entry name" value="S-adenosyl-L-methionine-dependent methyltransferases"/>
    <property type="match status" value="1"/>
</dbReference>
<evidence type="ECO:0000313" key="5">
    <source>
        <dbReference type="EMBL" id="MEZ8719441.1"/>
    </source>
</evidence>
<keyword evidence="5" id="KW-0067">ATP-binding</keyword>
<dbReference type="PROSITE" id="PS00092">
    <property type="entry name" value="N6_MTASE"/>
    <property type="match status" value="1"/>
</dbReference>
<accession>A0ABV4MQP1</accession>
<protein>
    <submittedName>
        <fullName evidence="5">DEAD/DEAH box helicase family protein</fullName>
    </submittedName>
</protein>
<dbReference type="GO" id="GO:0004386">
    <property type="term" value="F:helicase activity"/>
    <property type="evidence" value="ECO:0007669"/>
    <property type="project" value="UniProtKB-KW"/>
</dbReference>
<name>A0ABV4MQP1_9VIBR</name>
<sequence>MSNIQKITHESGQMGLFFGNNQELEAFTETHNNSRKRDLIMAAAKDYLISSSLNVPSTHGQRFKANVAAIRVLKVLRGRHSSATRRDQEKLAHYCGWGAVSDVFDENNTKTLTKREQVKDLLTEDEYKSARSSTISAFYTPLYLSRGIYTMLQNAGFKSGGRIVDPAAGVGGLIAPMPKELYDNSQVTLVELDSITAEALEHLYPNATVYGNKGFEELNIKANQDLVLQNPPFGSVKVIDKNDSQLNGLTLHNYFMAKGMKVARLGGLMCAIVSTSFLDSKNSKARELVANLAELKGAIRLPKSVFFDHSGANASVDVLLLQRSSSASAATANWVDAQEQTLPCGESYYLNNYFISNPDAILGVMEAQPGIQGKQVQCVSDSADLVGDVQRALAAHFPADIYTDPVQKEESDDADFLAPMAGFVSDSAFIDIGGYAVTEDCFIATRKADDENGNKVFEVNQEITGKRAIRIASMIKVKQAMNELLQLERSDANEMRIETTREELNTAYDAFVKQNGYFQETANRRAFGTDPFYPNLASLEVSFSSGVTREQAKRLNIPAVKPSAKKAVIFSSRVIKPWTAPTTADNATDALWVCWNDRHNIDLPRVAALCGQSLAETKRELVGSLIFLNPQTAKYEFAETYLSGDVKSKFEVVNAAVKGNSELLANYNALKEIQPVDIPAIDINVEMNAGWLPQKVVTQFITSLLSCQADVEHVLGQWFVRATCVPSVIETQQFGVEGYPASKIISRMMAGRDLIVRKTRDGIPYIDKEATVQVEAIANEIMTRFEDWIWSSDKRRTELEALYNEKFNRTVKPKYSGEMLAFPDMNANIELRRHQKTCVRRSLEQGSLLLDMAVGAGKTYTFACICHEWHRLGLKERTAVVLPNHLVEAIGIEWLSLYPTEQLLILSPEDMSAQKRRETLNRIKTGSKIVLIPESTFKAIPLPYEAEKQIIRDEIEETSIAISVLSRRFSVKKLETKLQNLEYKLDQLTNREAKDERLDFAELGFDSIIVDEAHHFKNLRFSTVALSNVRGIGNPDGSQRAWDLFCKIQYLNKTQDHTGVVFSTGTPISNSIIELWSIQKFLAFDQLKANNLHWLDSWADLFTTSTSEFEIDATGSNFKPVSRLRSFENLPEIQNVYGCLAETVTKSELNDYLPKLAGGYNMIPPVVGGKPQTVFVDPSDDQKEFINSLVERAKDFKASDIENDNMLLLMYHARCASLDLRMLNPSITENSNSKAVACADRVAALHRQYEAEKGTQIVFCDLSTPNKGKERQRAKIRQLMKDANSGDENAQRELEEIGPDQVMAIDSSFSVYDNIKQLLIERGVAEHEIAFAQDYRTPKAKAELYLQINSGVKRVVLASTALMGTGANVNRRAVAVHHLDPTYKPSDMEQRTGRVERQGNELYESNPAIFEGVHVLYYATRNSLDSFLYQMLETKSNWIEAFRSCKTTERSIRALSGDSVTFAEIKAEISGNPLVLEHLQLTKEINKLTVQHKRHQQQQHQYEDSITHYTNQEKKQHQSIQNIESDIALYAANKLPKGVFSAVVSGFDVDKFSTAAELLKHELTDFASNLKGFGDTQSKVVMRYCGFEVSYTKYWGSFYVTLSGQHNHEVKLTNGVNTSENSILYSVVNLLKDLEGSLTQAQRYLKEVEANLSTAKSQIGRGFEGLENLIDAKRRLTEIKHELMSQEDATDVKQAA</sequence>
<evidence type="ECO:0000313" key="6">
    <source>
        <dbReference type="Proteomes" id="UP001570071"/>
    </source>
</evidence>
<evidence type="ECO:0000256" key="3">
    <source>
        <dbReference type="SAM" id="Coils"/>
    </source>
</evidence>
<dbReference type="PANTHER" id="PTHR41313:SF1">
    <property type="entry name" value="DNA METHYLASE ADENINE-SPECIFIC DOMAIN-CONTAINING PROTEIN"/>
    <property type="match status" value="1"/>
</dbReference>
<dbReference type="PROSITE" id="PS51194">
    <property type="entry name" value="HELICASE_CTER"/>
    <property type="match status" value="1"/>
</dbReference>
<dbReference type="PRINTS" id="PR00507">
    <property type="entry name" value="N12N6MTFRASE"/>
</dbReference>
<comment type="caution">
    <text evidence="5">The sequence shown here is derived from an EMBL/GenBank/DDBJ whole genome shotgun (WGS) entry which is preliminary data.</text>
</comment>
<organism evidence="5 6">
    <name type="scientific">Vibrio pomeroyi</name>
    <dbReference type="NCBI Taxonomy" id="198832"/>
    <lineage>
        <taxon>Bacteria</taxon>
        <taxon>Pseudomonadati</taxon>
        <taxon>Pseudomonadota</taxon>
        <taxon>Gammaproteobacteria</taxon>
        <taxon>Vibrionales</taxon>
        <taxon>Vibrionaceae</taxon>
        <taxon>Vibrio</taxon>
    </lineage>
</organism>
<keyword evidence="3" id="KW-0175">Coiled coil</keyword>
<keyword evidence="2" id="KW-0808">Transferase</keyword>
<dbReference type="InterPro" id="IPR027417">
    <property type="entry name" value="P-loop_NTPase"/>
</dbReference>
<evidence type="ECO:0000259" key="4">
    <source>
        <dbReference type="PROSITE" id="PS51194"/>
    </source>
</evidence>
<dbReference type="Gene3D" id="3.40.50.300">
    <property type="entry name" value="P-loop containing nucleotide triphosphate hydrolases"/>
    <property type="match status" value="2"/>
</dbReference>
<evidence type="ECO:0000256" key="1">
    <source>
        <dbReference type="ARBA" id="ARBA00022603"/>
    </source>
</evidence>
<evidence type="ECO:0000256" key="2">
    <source>
        <dbReference type="ARBA" id="ARBA00022679"/>
    </source>
</evidence>
<dbReference type="InterPro" id="IPR014001">
    <property type="entry name" value="Helicase_ATP-bd"/>
</dbReference>
<dbReference type="Pfam" id="PF04851">
    <property type="entry name" value="ResIII"/>
    <property type="match status" value="1"/>
</dbReference>
<feature type="domain" description="Helicase C-terminal" evidence="4">
    <location>
        <begin position="1289"/>
        <end position="1453"/>
    </location>
</feature>
<dbReference type="Proteomes" id="UP001570071">
    <property type="component" value="Unassembled WGS sequence"/>
</dbReference>
<dbReference type="InterPro" id="IPR002052">
    <property type="entry name" value="DNA_methylase_N6_adenine_CS"/>
</dbReference>
<keyword evidence="5" id="KW-0378">Hydrolase</keyword>
<keyword evidence="6" id="KW-1185">Reference proteome</keyword>
<dbReference type="InterPro" id="IPR029063">
    <property type="entry name" value="SAM-dependent_MTases_sf"/>
</dbReference>
<proteinExistence type="predicted"/>
<dbReference type="InterPro" id="IPR006935">
    <property type="entry name" value="Helicase/UvrB_N"/>
</dbReference>
<dbReference type="InterPro" id="IPR052933">
    <property type="entry name" value="DNA_Protect_Modify"/>
</dbReference>
<dbReference type="PANTHER" id="PTHR41313">
    <property type="entry name" value="ADENINE-SPECIFIC METHYLTRANSFERASE"/>
    <property type="match status" value="1"/>
</dbReference>
<dbReference type="EMBL" id="JBFSSG010000001">
    <property type="protein sequence ID" value="MEZ8719441.1"/>
    <property type="molecule type" value="Genomic_DNA"/>
</dbReference>
<keyword evidence="1" id="KW-0489">Methyltransferase</keyword>
<reference evidence="5 6" key="1">
    <citation type="journal article" date="2024" name="ISME J.">
        <title>Tailless and filamentous prophages are predominant in marine Vibrio.</title>
        <authorList>
            <person name="Steensen K."/>
            <person name="Seneca J."/>
            <person name="Bartlau N."/>
            <person name="Yu X.A."/>
            <person name="Hussain F.A."/>
            <person name="Polz M.F."/>
        </authorList>
    </citation>
    <scope>NUCLEOTIDE SEQUENCE [LARGE SCALE GENOMIC DNA]</scope>
    <source>
        <strain evidence="5 6">10N.239.312.F12</strain>
    </source>
</reference>
<feature type="coiled-coil region" evidence="3">
    <location>
        <begin position="971"/>
        <end position="998"/>
    </location>
</feature>
<dbReference type="RefSeq" id="WP_269337522.1">
    <property type="nucleotide sequence ID" value="NZ_JBFSSG010000001.1"/>
</dbReference>
<dbReference type="InterPro" id="IPR001650">
    <property type="entry name" value="Helicase_C-like"/>
</dbReference>
<dbReference type="Pfam" id="PF00271">
    <property type="entry name" value="Helicase_C"/>
    <property type="match status" value="1"/>
</dbReference>
<gene>
    <name evidence="5" type="ORF">AB6D66_00085</name>
</gene>